<evidence type="ECO:0000313" key="3">
    <source>
        <dbReference type="Proteomes" id="UP000826195"/>
    </source>
</evidence>
<organism evidence="2 3">
    <name type="scientific">Cotesia glomerata</name>
    <name type="common">Lepidopteran parasitic wasp</name>
    <name type="synonym">Apanteles glomeratus</name>
    <dbReference type="NCBI Taxonomy" id="32391"/>
    <lineage>
        <taxon>Eukaryota</taxon>
        <taxon>Metazoa</taxon>
        <taxon>Ecdysozoa</taxon>
        <taxon>Arthropoda</taxon>
        <taxon>Hexapoda</taxon>
        <taxon>Insecta</taxon>
        <taxon>Pterygota</taxon>
        <taxon>Neoptera</taxon>
        <taxon>Endopterygota</taxon>
        <taxon>Hymenoptera</taxon>
        <taxon>Apocrita</taxon>
        <taxon>Ichneumonoidea</taxon>
        <taxon>Braconidae</taxon>
        <taxon>Microgastrinae</taxon>
        <taxon>Cotesia</taxon>
    </lineage>
</organism>
<feature type="transmembrane region" description="Helical" evidence="1">
    <location>
        <begin position="21"/>
        <end position="43"/>
    </location>
</feature>
<dbReference type="EMBL" id="JAHXZJ010000001">
    <property type="protein sequence ID" value="KAH0567354.1"/>
    <property type="molecule type" value="Genomic_DNA"/>
</dbReference>
<name>A0AAV7J8H5_COTGL</name>
<keyword evidence="3" id="KW-1185">Reference proteome</keyword>
<evidence type="ECO:0000256" key="1">
    <source>
        <dbReference type="SAM" id="Phobius"/>
    </source>
</evidence>
<dbReference type="Proteomes" id="UP000826195">
    <property type="component" value="Unassembled WGS sequence"/>
</dbReference>
<protein>
    <submittedName>
        <fullName evidence="2">Uncharacterized protein</fullName>
    </submittedName>
</protein>
<keyword evidence="1" id="KW-0812">Transmembrane</keyword>
<comment type="caution">
    <text evidence="2">The sequence shown here is derived from an EMBL/GenBank/DDBJ whole genome shotgun (WGS) entry which is preliminary data.</text>
</comment>
<reference evidence="2 3" key="1">
    <citation type="journal article" date="2021" name="J. Hered.">
        <title>A chromosome-level genome assembly of the parasitoid wasp, Cotesia glomerata (Hymenoptera: Braconidae).</title>
        <authorList>
            <person name="Pinto B.J."/>
            <person name="Weis J.J."/>
            <person name="Gamble T."/>
            <person name="Ode P.J."/>
            <person name="Paul R."/>
            <person name="Zaspel J.M."/>
        </authorList>
    </citation>
    <scope>NUCLEOTIDE SEQUENCE [LARGE SCALE GENOMIC DNA]</scope>
    <source>
        <strain evidence="2">CgM1</strain>
    </source>
</reference>
<dbReference type="AlphaFoldDB" id="A0AAV7J8H5"/>
<keyword evidence="1" id="KW-0472">Membrane</keyword>
<keyword evidence="1" id="KW-1133">Transmembrane helix</keyword>
<evidence type="ECO:0000313" key="2">
    <source>
        <dbReference type="EMBL" id="KAH0567354.1"/>
    </source>
</evidence>
<accession>A0AAV7J8H5</accession>
<proteinExistence type="predicted"/>
<gene>
    <name evidence="2" type="ORF">KQX54_008682</name>
</gene>
<sequence>MPKRKKLGEQRHIKGRKLSAIQNFLLKIKIWGLFITLVIIGGASSIKPKCGMCPTITPKDVDVTRLVGDWEEWERSTNAKDETESCGKLSFSAPDANGDVKLIFSAASSIIPTVYVKVRSLDSVNGLEAIVKNALKKRGLPMVQLTKEKRAGCADCFSDD</sequence>